<dbReference type="EMBL" id="LN609528">
    <property type="protein sequence ID" value="CEF62966.1"/>
    <property type="molecule type" value="Genomic_DNA"/>
</dbReference>
<dbReference type="SUPFAM" id="SSF49354">
    <property type="entry name" value="PapD-like"/>
    <property type="match status" value="1"/>
</dbReference>
<reference evidence="5" key="1">
    <citation type="submission" date="2014-09" db="EMBL/GenBank/DDBJ databases">
        <authorList>
            <person name="Martin A.A."/>
        </authorList>
    </citation>
    <scope>NUCLEOTIDE SEQUENCE</scope>
    <source>
        <strain evidence="5">ED321</strain>
    </source>
</reference>
<dbReference type="Proteomes" id="UP000035682">
    <property type="component" value="Unplaced"/>
</dbReference>
<evidence type="ECO:0000313" key="6">
    <source>
        <dbReference type="WBParaSite" id="SRAE_1000123200.1"/>
    </source>
</evidence>
<dbReference type="Gene3D" id="2.60.40.10">
    <property type="entry name" value="Immunoglobulins"/>
    <property type="match status" value="1"/>
</dbReference>
<dbReference type="GeneID" id="36375331"/>
<sequence length="256" mass="29014">MIFLCIDPLLQTLTPLYYILKVFIFSLIYLSPLKYGIILKDKVMKKINMIGVTVENFFSKKNKSYFENTQNKETLSTKTVNNSMSDSPTFQISEDKASINDSRSKISIYDSTNNSSELLKKNNKNVLSSNEISESILYAHPGDIAFSVDKFLSFPKNFITEVSECVYIKNLNTSNPMVFNIKTNAPNCVNAIPGKAIINNGETLVINILLRPMSEGFKIHKIIIVIEYNIAPIGTKTFSSNLIDGRYKKIFKLCHY</sequence>
<dbReference type="WBParaSite" id="SRAE_1000123200.1">
    <property type="protein sequence ID" value="SRAE_1000123200.1"/>
    <property type="gene ID" value="WBGene00257836"/>
</dbReference>
<evidence type="ECO:0000313" key="4">
    <source>
        <dbReference type="EMBL" id="CEF62966.1"/>
    </source>
</evidence>
<keyword evidence="1" id="KW-0206">Cytoskeleton</keyword>
<protein>
    <recommendedName>
        <fullName evidence="1">Major sperm protein</fullName>
    </recommendedName>
</protein>
<keyword evidence="2" id="KW-0472">Membrane</keyword>
<evidence type="ECO:0000313" key="5">
    <source>
        <dbReference type="Proteomes" id="UP000035682"/>
    </source>
</evidence>
<dbReference type="Pfam" id="PF00635">
    <property type="entry name" value="Motile_Sperm"/>
    <property type="match status" value="1"/>
</dbReference>
<reference evidence="6" key="3">
    <citation type="submission" date="2020-12" db="UniProtKB">
        <authorList>
            <consortium name="WormBaseParasite"/>
        </authorList>
    </citation>
    <scope>IDENTIFICATION</scope>
</reference>
<reference evidence="4" key="2">
    <citation type="submission" date="2014-09" db="EMBL/GenBank/DDBJ databases">
        <authorList>
            <person name="Aslett A.Martin."/>
        </authorList>
    </citation>
    <scope>NUCLEOTIDE SEQUENCE</scope>
    <source>
        <strain evidence="4">ED321 Heterogonic</strain>
    </source>
</reference>
<evidence type="ECO:0000259" key="3">
    <source>
        <dbReference type="PROSITE" id="PS50202"/>
    </source>
</evidence>
<dbReference type="WormBase" id="SRAE_1000123200">
    <property type="protein sequence ID" value="SRP10024"/>
    <property type="gene ID" value="WBGene00257836"/>
</dbReference>
<keyword evidence="2" id="KW-0812">Transmembrane</keyword>
<keyword evidence="1" id="KW-0963">Cytoplasm</keyword>
<dbReference type="CTD" id="36375331"/>
<gene>
    <name evidence="4 6 7" type="ORF">SRAE_1000123200</name>
</gene>
<dbReference type="AlphaFoldDB" id="A0A090KZV8"/>
<accession>A0A090KZV8</accession>
<dbReference type="RefSeq" id="XP_024502168.1">
    <property type="nucleotide sequence ID" value="XM_024648162.1"/>
</dbReference>
<evidence type="ECO:0000256" key="1">
    <source>
        <dbReference type="RuleBase" id="RU003425"/>
    </source>
</evidence>
<dbReference type="PROSITE" id="PS50202">
    <property type="entry name" value="MSP"/>
    <property type="match status" value="1"/>
</dbReference>
<comment type="function">
    <text evidence="1">Central component in molecular interactions underlying sperm crawling. Forms an extensive filament system that extends from sperm villipoda, along the leading edge of the pseudopod.</text>
</comment>
<name>A0A090KZV8_STRRB</name>
<feature type="transmembrane region" description="Helical" evidence="2">
    <location>
        <begin position="16"/>
        <end position="37"/>
    </location>
</feature>
<dbReference type="InterPro" id="IPR000535">
    <property type="entry name" value="MSP_dom"/>
</dbReference>
<organism evidence="4">
    <name type="scientific">Strongyloides ratti</name>
    <name type="common">Parasitic roundworm</name>
    <dbReference type="NCBI Taxonomy" id="34506"/>
    <lineage>
        <taxon>Eukaryota</taxon>
        <taxon>Metazoa</taxon>
        <taxon>Ecdysozoa</taxon>
        <taxon>Nematoda</taxon>
        <taxon>Chromadorea</taxon>
        <taxon>Rhabditida</taxon>
        <taxon>Tylenchina</taxon>
        <taxon>Panagrolaimomorpha</taxon>
        <taxon>Strongyloidoidea</taxon>
        <taxon>Strongyloididae</taxon>
        <taxon>Strongyloides</taxon>
    </lineage>
</organism>
<keyword evidence="2" id="KW-1133">Transmembrane helix</keyword>
<dbReference type="InterPro" id="IPR013783">
    <property type="entry name" value="Ig-like_fold"/>
</dbReference>
<evidence type="ECO:0000313" key="7">
    <source>
        <dbReference type="WormBase" id="SRAE_1000123200"/>
    </source>
</evidence>
<dbReference type="OrthoDB" id="75724at2759"/>
<feature type="domain" description="MSP" evidence="3">
    <location>
        <begin position="136"/>
        <end position="256"/>
    </location>
</feature>
<keyword evidence="5" id="KW-1185">Reference proteome</keyword>
<dbReference type="InterPro" id="IPR008962">
    <property type="entry name" value="PapD-like_sf"/>
</dbReference>
<proteinExistence type="predicted"/>
<evidence type="ECO:0000256" key="2">
    <source>
        <dbReference type="SAM" id="Phobius"/>
    </source>
</evidence>